<dbReference type="GO" id="GO:0043138">
    <property type="term" value="F:3'-5' DNA helicase activity"/>
    <property type="evidence" value="ECO:0007669"/>
    <property type="project" value="UniProtKB-EC"/>
</dbReference>
<dbReference type="InterPro" id="IPR013986">
    <property type="entry name" value="DExx_box_DNA_helicase_dom_sf"/>
</dbReference>
<evidence type="ECO:0000256" key="3">
    <source>
        <dbReference type="ARBA" id="ARBA00022801"/>
    </source>
</evidence>
<dbReference type="InterPro" id="IPR014016">
    <property type="entry name" value="UvrD-like_ATP-bd"/>
</dbReference>
<evidence type="ECO:0000313" key="16">
    <source>
        <dbReference type="Proteomes" id="UP000243524"/>
    </source>
</evidence>
<evidence type="ECO:0000256" key="11">
    <source>
        <dbReference type="RuleBase" id="RU364053"/>
    </source>
</evidence>
<evidence type="ECO:0000256" key="10">
    <source>
        <dbReference type="PROSITE-ProRule" id="PRU00560"/>
    </source>
</evidence>
<dbReference type="InterPro" id="IPR014017">
    <property type="entry name" value="DNA_helicase_UvrD-like_C"/>
</dbReference>
<dbReference type="InterPro" id="IPR000212">
    <property type="entry name" value="DNA_helicase_UvrD/REP"/>
</dbReference>
<dbReference type="InterPro" id="IPR005751">
    <property type="entry name" value="ATP-dep_DNA_helicase_PcrA"/>
</dbReference>
<dbReference type="Pfam" id="PF21196">
    <property type="entry name" value="PcrA_UvrD_tudor"/>
    <property type="match status" value="1"/>
</dbReference>
<evidence type="ECO:0000256" key="12">
    <source>
        <dbReference type="SAM" id="MobiDB-lite"/>
    </source>
</evidence>
<organism evidence="15 16">
    <name type="scientific">Halalkalibacillus sediminis</name>
    <dbReference type="NCBI Taxonomy" id="2018042"/>
    <lineage>
        <taxon>Bacteria</taxon>
        <taxon>Bacillati</taxon>
        <taxon>Bacillota</taxon>
        <taxon>Bacilli</taxon>
        <taxon>Bacillales</taxon>
        <taxon>Bacillaceae</taxon>
        <taxon>Halalkalibacillus</taxon>
    </lineage>
</organism>
<keyword evidence="16" id="KW-1185">Reference proteome</keyword>
<dbReference type="CDD" id="cd17932">
    <property type="entry name" value="DEXQc_UvrD"/>
    <property type="match status" value="1"/>
</dbReference>
<evidence type="ECO:0000256" key="8">
    <source>
        <dbReference type="ARBA" id="ARBA00034617"/>
    </source>
</evidence>
<keyword evidence="4 10" id="KW-0347">Helicase</keyword>
<comment type="catalytic activity">
    <reaction evidence="8">
        <text>Couples ATP hydrolysis with the unwinding of duplex DNA by translocating in the 3'-5' direction.</text>
        <dbReference type="EC" id="5.6.2.4"/>
    </reaction>
</comment>
<evidence type="ECO:0000256" key="5">
    <source>
        <dbReference type="ARBA" id="ARBA00022840"/>
    </source>
</evidence>
<evidence type="ECO:0000256" key="1">
    <source>
        <dbReference type="ARBA" id="ARBA00009922"/>
    </source>
</evidence>
<dbReference type="GO" id="GO:0005524">
    <property type="term" value="F:ATP binding"/>
    <property type="evidence" value="ECO:0007669"/>
    <property type="project" value="UniProtKB-UniRule"/>
</dbReference>
<dbReference type="Gene3D" id="1.10.10.160">
    <property type="match status" value="1"/>
</dbReference>
<dbReference type="GO" id="GO:0016887">
    <property type="term" value="F:ATP hydrolysis activity"/>
    <property type="evidence" value="ECO:0007669"/>
    <property type="project" value="RHEA"/>
</dbReference>
<evidence type="ECO:0000313" key="15">
    <source>
        <dbReference type="EMBL" id="PKR76690.1"/>
    </source>
</evidence>
<dbReference type="Pfam" id="PF13361">
    <property type="entry name" value="UvrD_C"/>
    <property type="match status" value="1"/>
</dbReference>
<feature type="binding site" evidence="10">
    <location>
        <begin position="31"/>
        <end position="38"/>
    </location>
    <ligand>
        <name>ATP</name>
        <dbReference type="ChEBI" id="CHEBI:30616"/>
    </ligand>
</feature>
<dbReference type="PANTHER" id="PTHR11070">
    <property type="entry name" value="UVRD / RECB / PCRA DNA HELICASE FAMILY MEMBER"/>
    <property type="match status" value="1"/>
</dbReference>
<feature type="region of interest" description="Disordered" evidence="12">
    <location>
        <begin position="648"/>
        <end position="711"/>
    </location>
</feature>
<proteinExistence type="inferred from homology"/>
<name>A0A2I0QRI8_9BACI</name>
<protein>
    <recommendedName>
        <fullName evidence="11">ATP-dependent DNA helicase</fullName>
        <ecNumber evidence="11">5.6.2.4</ecNumber>
    </recommendedName>
</protein>
<sequence>MSLTMKEILQSMNDPQKKAVQHTEGPLLIMAGAGSGKTRVLTHRIAYLLAEKGVQPYNILAITFTNKAAKEMKSRVETLVGEDAKSIVMSTFHSLCVRILRRDGDRIGINRNFGIYDASDQKQVIKEALRINNLDSKQFDPRAVGFAIGQAKNQLITPGVMKHQAGNYYEEKIAELYETYEKLLRKNQALDFDSLIMETYFLFERVPEVLKYYQNRFQYIHVDEYQDTNKAQYQLVKLLADRFKNLCVVGDSDQSIYKWRGADIYNILSFEEDYPNARVILLEQNYRSTKTILQAANDVIERNSSRKPKNLWTDNPDGTKLKVFEAMDERQEARYIVDQIQDMTKEKDLSYQDFAILYRTNAQSRAMEDVLVKSNIPYQMVGGTKFYDRKEIKDLLAYLQLIVNPNDDIAFQRVVNVPKRGIGKTTIEKLQMHAEMNDLSLYDAVLEADFMPISKKASNQLNLFRGMIEDWKKQQEFLGVTELVQEVLKHSGYEEELMRDRSIESQSRMENLEEFKTVTQQFEKASEDKSLLAFLTDLALISDLDQTDENDTDKVTLMTLHSAKGLEFPIVFLIGMEENLFPHSRSLMDEEEMEEERRLAYVGITRAEQQLFLTLASSRTIFGRSQYNQKSRFLDELPVDLVEREGEVFGGGSSGSSSGSFGGQSDSFSKALNDLSSKGGATEKPQPKRKAKTMKEKPSTPQEWSVGDKVSHKKWGEGTVVKVEGAADDMELDIAFPSPVGIKRVLAQFAPINKSNG</sequence>
<dbReference type="OrthoDB" id="9810135at2"/>
<dbReference type="PANTHER" id="PTHR11070:SF2">
    <property type="entry name" value="ATP-DEPENDENT DNA HELICASE SRS2"/>
    <property type="match status" value="1"/>
</dbReference>
<dbReference type="AlphaFoldDB" id="A0A2I0QRI8"/>
<evidence type="ECO:0000259" key="13">
    <source>
        <dbReference type="PROSITE" id="PS51198"/>
    </source>
</evidence>
<keyword evidence="6 11" id="KW-0238">DNA-binding</keyword>
<dbReference type="InterPro" id="IPR027417">
    <property type="entry name" value="P-loop_NTPase"/>
</dbReference>
<feature type="domain" description="UvrD-like helicase C-terminal" evidence="14">
    <location>
        <begin position="290"/>
        <end position="565"/>
    </location>
</feature>
<dbReference type="SUPFAM" id="SSF52540">
    <property type="entry name" value="P-loop containing nucleoside triphosphate hydrolases"/>
    <property type="match status" value="1"/>
</dbReference>
<dbReference type="Pfam" id="PF00580">
    <property type="entry name" value="UvrD-helicase"/>
    <property type="match status" value="1"/>
</dbReference>
<keyword evidence="2 10" id="KW-0547">Nucleotide-binding</keyword>
<feature type="compositionally biased region" description="Low complexity" evidence="12">
    <location>
        <begin position="655"/>
        <end position="669"/>
    </location>
</feature>
<evidence type="ECO:0000256" key="4">
    <source>
        <dbReference type="ARBA" id="ARBA00022806"/>
    </source>
</evidence>
<dbReference type="RefSeq" id="WP_101332440.1">
    <property type="nucleotide sequence ID" value="NZ_PJNH01000004.1"/>
</dbReference>
<reference evidence="15 16" key="1">
    <citation type="submission" date="2017-06" db="EMBL/GenBank/DDBJ databases">
        <title>the draft geome sequence of Illustriluteabacillus marina B3227.</title>
        <authorList>
            <person name="He R.-H."/>
            <person name="Du Z.-J."/>
        </authorList>
    </citation>
    <scope>NUCLEOTIDE SEQUENCE [LARGE SCALE GENOMIC DNA]</scope>
    <source>
        <strain evidence="15 16">B3227</strain>
    </source>
</reference>
<feature type="domain" description="UvrD-like helicase ATP-binding" evidence="13">
    <location>
        <begin position="10"/>
        <end position="289"/>
    </location>
</feature>
<dbReference type="GO" id="GO:0005829">
    <property type="term" value="C:cytosol"/>
    <property type="evidence" value="ECO:0007669"/>
    <property type="project" value="TreeGrafter"/>
</dbReference>
<dbReference type="CDD" id="cd18807">
    <property type="entry name" value="SF1_C_UvrD"/>
    <property type="match status" value="1"/>
</dbReference>
<keyword evidence="5 10" id="KW-0067">ATP-binding</keyword>
<dbReference type="EMBL" id="PJNH01000004">
    <property type="protein sequence ID" value="PKR76690.1"/>
    <property type="molecule type" value="Genomic_DNA"/>
</dbReference>
<keyword evidence="3 10" id="KW-0378">Hydrolase</keyword>
<comment type="caution">
    <text evidence="15">The sequence shown here is derived from an EMBL/GenBank/DDBJ whole genome shotgun (WGS) entry which is preliminary data.</text>
</comment>
<dbReference type="GO" id="GO:0009314">
    <property type="term" value="P:response to radiation"/>
    <property type="evidence" value="ECO:0007669"/>
    <property type="project" value="UniProtKB-ARBA"/>
</dbReference>
<evidence type="ECO:0000256" key="2">
    <source>
        <dbReference type="ARBA" id="ARBA00022741"/>
    </source>
</evidence>
<keyword evidence="7" id="KW-0413">Isomerase</keyword>
<evidence type="ECO:0000256" key="6">
    <source>
        <dbReference type="ARBA" id="ARBA00023125"/>
    </source>
</evidence>
<comment type="catalytic activity">
    <reaction evidence="9 11">
        <text>ATP + H2O = ADP + phosphate + H(+)</text>
        <dbReference type="Rhea" id="RHEA:13065"/>
        <dbReference type="ChEBI" id="CHEBI:15377"/>
        <dbReference type="ChEBI" id="CHEBI:15378"/>
        <dbReference type="ChEBI" id="CHEBI:30616"/>
        <dbReference type="ChEBI" id="CHEBI:43474"/>
        <dbReference type="ChEBI" id="CHEBI:456216"/>
        <dbReference type="EC" id="5.6.2.4"/>
    </reaction>
</comment>
<gene>
    <name evidence="15" type="primary">pcrA</name>
    <name evidence="15" type="ORF">CEY16_12795</name>
</gene>
<evidence type="ECO:0000259" key="14">
    <source>
        <dbReference type="PROSITE" id="PS51217"/>
    </source>
</evidence>
<dbReference type="GO" id="GO:0000725">
    <property type="term" value="P:recombinational repair"/>
    <property type="evidence" value="ECO:0007669"/>
    <property type="project" value="TreeGrafter"/>
</dbReference>
<dbReference type="FunFam" id="1.10.486.10:FF:000003">
    <property type="entry name" value="ATP-dependent DNA helicase"/>
    <property type="match status" value="1"/>
</dbReference>
<dbReference type="GO" id="GO:0003677">
    <property type="term" value="F:DNA binding"/>
    <property type="evidence" value="ECO:0007669"/>
    <property type="project" value="UniProtKB-KW"/>
</dbReference>
<dbReference type="GO" id="GO:0033202">
    <property type="term" value="C:DNA helicase complex"/>
    <property type="evidence" value="ECO:0007669"/>
    <property type="project" value="TreeGrafter"/>
</dbReference>
<comment type="similarity">
    <text evidence="1 11">Belongs to the helicase family. UvrD subfamily.</text>
</comment>
<dbReference type="Gene3D" id="1.10.486.10">
    <property type="entry name" value="PCRA, domain 4"/>
    <property type="match status" value="1"/>
</dbReference>
<dbReference type="NCBIfam" id="TIGR01073">
    <property type="entry name" value="pcrA"/>
    <property type="match status" value="1"/>
</dbReference>
<dbReference type="Proteomes" id="UP000243524">
    <property type="component" value="Unassembled WGS sequence"/>
</dbReference>
<evidence type="ECO:0000256" key="9">
    <source>
        <dbReference type="ARBA" id="ARBA00048988"/>
    </source>
</evidence>
<dbReference type="GO" id="GO:0006260">
    <property type="term" value="P:DNA replication"/>
    <property type="evidence" value="ECO:0007669"/>
    <property type="project" value="InterPro"/>
</dbReference>
<dbReference type="PROSITE" id="PS51198">
    <property type="entry name" value="UVRD_HELICASE_ATP_BIND"/>
    <property type="match status" value="1"/>
</dbReference>
<dbReference type="PROSITE" id="PS51217">
    <property type="entry name" value="UVRD_HELICASE_CTER"/>
    <property type="match status" value="1"/>
</dbReference>
<accession>A0A2I0QRI8</accession>
<evidence type="ECO:0000256" key="7">
    <source>
        <dbReference type="ARBA" id="ARBA00023235"/>
    </source>
</evidence>
<dbReference type="FunFam" id="1.10.10.160:FF:000001">
    <property type="entry name" value="ATP-dependent DNA helicase"/>
    <property type="match status" value="1"/>
</dbReference>
<dbReference type="EC" id="5.6.2.4" evidence="11"/>
<dbReference type="Gene3D" id="3.40.50.300">
    <property type="entry name" value="P-loop containing nucleotide triphosphate hydrolases"/>
    <property type="match status" value="2"/>
</dbReference>